<dbReference type="EMBL" id="CAEZSC010000088">
    <property type="protein sequence ID" value="CAB4542248.1"/>
    <property type="molecule type" value="Genomic_DNA"/>
</dbReference>
<protein>
    <submittedName>
        <fullName evidence="2">Unannotated protein</fullName>
    </submittedName>
</protein>
<accession>A0A6J6BVN0</accession>
<evidence type="ECO:0000259" key="1">
    <source>
        <dbReference type="Pfam" id="PF01850"/>
    </source>
</evidence>
<proteinExistence type="predicted"/>
<dbReference type="SUPFAM" id="SSF88723">
    <property type="entry name" value="PIN domain-like"/>
    <property type="match status" value="1"/>
</dbReference>
<dbReference type="InterPro" id="IPR002716">
    <property type="entry name" value="PIN_dom"/>
</dbReference>
<name>A0A6J6BVN0_9ZZZZ</name>
<reference evidence="2" key="1">
    <citation type="submission" date="2020-05" db="EMBL/GenBank/DDBJ databases">
        <authorList>
            <person name="Chiriac C."/>
            <person name="Salcher M."/>
            <person name="Ghai R."/>
            <person name="Kavagutti S V."/>
        </authorList>
    </citation>
    <scope>NUCLEOTIDE SEQUENCE</scope>
</reference>
<dbReference type="AlphaFoldDB" id="A0A6J6BVN0"/>
<dbReference type="InterPro" id="IPR029060">
    <property type="entry name" value="PIN-like_dom_sf"/>
</dbReference>
<organism evidence="2">
    <name type="scientific">freshwater metagenome</name>
    <dbReference type="NCBI Taxonomy" id="449393"/>
    <lineage>
        <taxon>unclassified sequences</taxon>
        <taxon>metagenomes</taxon>
        <taxon>ecological metagenomes</taxon>
    </lineage>
</organism>
<gene>
    <name evidence="2" type="ORF">UFOPK1380_01117</name>
</gene>
<feature type="domain" description="PIN" evidence="1">
    <location>
        <begin position="4"/>
        <end position="119"/>
    </location>
</feature>
<dbReference type="Pfam" id="PF01850">
    <property type="entry name" value="PIN"/>
    <property type="match status" value="1"/>
</dbReference>
<dbReference type="Gene3D" id="3.40.50.1010">
    <property type="entry name" value="5'-nuclease"/>
    <property type="match status" value="1"/>
</dbReference>
<evidence type="ECO:0000313" key="2">
    <source>
        <dbReference type="EMBL" id="CAB4542248.1"/>
    </source>
</evidence>
<sequence>MEQILIDTNILIAFLDIEHVNHELVHAELRLHSSRILMSTTSFIECLVKAYEKGYEFAFNYELTFWKLVHSTVDLTQNIARKSAQLLAHENIGFADSIVWATAETQGLVLWTLDRRLANKSPNIRYLLES</sequence>